<evidence type="ECO:0000256" key="4">
    <source>
        <dbReference type="ARBA" id="ARBA00022741"/>
    </source>
</evidence>
<evidence type="ECO:0000256" key="1">
    <source>
        <dbReference type="ARBA" id="ARBA00001946"/>
    </source>
</evidence>
<dbReference type="GO" id="GO:0005524">
    <property type="term" value="F:ATP binding"/>
    <property type="evidence" value="ECO:0007669"/>
    <property type="project" value="UniProtKB-KW"/>
</dbReference>
<dbReference type="InterPro" id="IPR017438">
    <property type="entry name" value="ATP-NAD_kinase_N"/>
</dbReference>
<feature type="domain" description="DAGKc" evidence="9">
    <location>
        <begin position="16"/>
        <end position="173"/>
    </location>
</feature>
<dbReference type="PROSITE" id="PS50146">
    <property type="entry name" value="DAGK"/>
    <property type="match status" value="1"/>
</dbReference>
<evidence type="ECO:0000256" key="8">
    <source>
        <dbReference type="ARBA" id="ARBA00023264"/>
    </source>
</evidence>
<organism evidence="10 11">
    <name type="scientific">Marvinbryantia formatexigens DSM 14469</name>
    <dbReference type="NCBI Taxonomy" id="478749"/>
    <lineage>
        <taxon>Bacteria</taxon>
        <taxon>Bacillati</taxon>
        <taxon>Bacillota</taxon>
        <taxon>Clostridia</taxon>
        <taxon>Lachnospirales</taxon>
        <taxon>Lachnospiraceae</taxon>
        <taxon>Marvinbryantia</taxon>
    </lineage>
</organism>
<keyword evidence="5 10" id="KW-0418">Kinase</keyword>
<comment type="caution">
    <text evidence="10">The sequence shown here is derived from an EMBL/GenBank/DDBJ whole genome shotgun (WGS) entry which is preliminary data.</text>
</comment>
<dbReference type="AlphaFoldDB" id="C6LA90"/>
<proteinExistence type="inferred from homology"/>
<evidence type="ECO:0000313" key="11">
    <source>
        <dbReference type="Proteomes" id="UP000005561"/>
    </source>
</evidence>
<dbReference type="EMBL" id="ACCL02000002">
    <property type="protein sequence ID" value="EET62497.1"/>
    <property type="molecule type" value="Genomic_DNA"/>
</dbReference>
<evidence type="ECO:0000259" key="9">
    <source>
        <dbReference type="PROSITE" id="PS50146"/>
    </source>
</evidence>
<keyword evidence="7" id="KW-0594">Phospholipid biosynthesis</keyword>
<evidence type="ECO:0000256" key="7">
    <source>
        <dbReference type="ARBA" id="ARBA00023209"/>
    </source>
</evidence>
<evidence type="ECO:0000256" key="2">
    <source>
        <dbReference type="ARBA" id="ARBA00005983"/>
    </source>
</evidence>
<dbReference type="Proteomes" id="UP000005561">
    <property type="component" value="Unassembled WGS sequence"/>
</dbReference>
<dbReference type="InterPro" id="IPR045540">
    <property type="entry name" value="YegS/DAGK_C"/>
</dbReference>
<dbReference type="PANTHER" id="PTHR12358:SF54">
    <property type="entry name" value="SPHINGOSINE KINASE RELATED PROTEIN"/>
    <property type="match status" value="1"/>
</dbReference>
<dbReference type="GO" id="GO:0016301">
    <property type="term" value="F:kinase activity"/>
    <property type="evidence" value="ECO:0007669"/>
    <property type="project" value="UniProtKB-KW"/>
</dbReference>
<accession>C6LA90</accession>
<reference evidence="10" key="1">
    <citation type="submission" date="2009-07" db="EMBL/GenBank/DDBJ databases">
        <authorList>
            <person name="Weinstock G."/>
            <person name="Sodergren E."/>
            <person name="Clifton S."/>
            <person name="Fulton L."/>
            <person name="Fulton B."/>
            <person name="Courtney L."/>
            <person name="Fronick C."/>
            <person name="Harrison M."/>
            <person name="Strong C."/>
            <person name="Farmer C."/>
            <person name="Delahaunty K."/>
            <person name="Markovic C."/>
            <person name="Hall O."/>
            <person name="Minx P."/>
            <person name="Tomlinson C."/>
            <person name="Mitreva M."/>
            <person name="Nelson J."/>
            <person name="Hou S."/>
            <person name="Wollam A."/>
            <person name="Pepin K.H."/>
            <person name="Johnson M."/>
            <person name="Bhonagiri V."/>
            <person name="Nash W.E."/>
            <person name="Warren W."/>
            <person name="Chinwalla A."/>
            <person name="Mardis E.R."/>
            <person name="Wilson R.K."/>
        </authorList>
    </citation>
    <scope>NUCLEOTIDE SEQUENCE [LARGE SCALE GENOMIC DNA]</scope>
    <source>
        <strain evidence="10">DSM 14469</strain>
    </source>
</reference>
<keyword evidence="7" id="KW-0443">Lipid metabolism</keyword>
<dbReference type="eggNOG" id="COG1597">
    <property type="taxonomic scope" value="Bacteria"/>
</dbReference>
<evidence type="ECO:0000256" key="6">
    <source>
        <dbReference type="ARBA" id="ARBA00022840"/>
    </source>
</evidence>
<keyword evidence="8" id="KW-1208">Phospholipid metabolism</keyword>
<keyword evidence="4" id="KW-0547">Nucleotide-binding</keyword>
<dbReference type="InterPro" id="IPR016064">
    <property type="entry name" value="NAD/diacylglycerol_kinase_sf"/>
</dbReference>
<dbReference type="STRING" id="168384.SAMN05660368_02205"/>
<protein>
    <submittedName>
        <fullName evidence="10">Lipid kinase, YegS/Rv2252/BmrU family</fullName>
        <ecNumber evidence="10">2.7.1.-</ecNumber>
    </submittedName>
</protein>
<keyword evidence="6" id="KW-0067">ATP-binding</keyword>
<dbReference type="EC" id="2.7.1.-" evidence="10"/>
<name>C6LA90_9FIRM</name>
<evidence type="ECO:0000313" key="10">
    <source>
        <dbReference type="EMBL" id="EET62497.1"/>
    </source>
</evidence>
<keyword evidence="3 10" id="KW-0808">Transferase</keyword>
<gene>
    <name evidence="10" type="ORF">BRYFOR_05532</name>
</gene>
<evidence type="ECO:0000256" key="3">
    <source>
        <dbReference type="ARBA" id="ARBA00022679"/>
    </source>
</evidence>
<comment type="similarity">
    <text evidence="2">Belongs to the diacylglycerol/lipid kinase family.</text>
</comment>
<dbReference type="Gene3D" id="3.40.50.10330">
    <property type="entry name" value="Probable inorganic polyphosphate/atp-NAD kinase, domain 1"/>
    <property type="match status" value="1"/>
</dbReference>
<evidence type="ECO:0000256" key="5">
    <source>
        <dbReference type="ARBA" id="ARBA00022777"/>
    </source>
</evidence>
<keyword evidence="7" id="KW-0444">Lipid biosynthesis</keyword>
<dbReference type="Pfam" id="PF00781">
    <property type="entry name" value="DAGK_cat"/>
    <property type="match status" value="1"/>
</dbReference>
<comment type="cofactor">
    <cofactor evidence="1">
        <name>Mg(2+)</name>
        <dbReference type="ChEBI" id="CHEBI:18420"/>
    </cofactor>
</comment>
<keyword evidence="11" id="KW-1185">Reference proteome</keyword>
<dbReference type="GO" id="GO:0008654">
    <property type="term" value="P:phospholipid biosynthetic process"/>
    <property type="evidence" value="ECO:0007669"/>
    <property type="project" value="UniProtKB-KW"/>
</dbReference>
<dbReference type="Pfam" id="PF19279">
    <property type="entry name" value="YegS_C"/>
    <property type="match status" value="1"/>
</dbReference>
<dbReference type="Gene3D" id="2.60.200.40">
    <property type="match status" value="1"/>
</dbReference>
<sequence>MIKKKGSRFAGHCAAKENIMYCFIVNPNACSGKGRKIWKRLAGILRQEQVAYKVFFTKGPGHATRIADMLCTKYAPQAADAGMSGKVSGAKQAVQAADTLCTIVAVGGDGTANEVISGLHDYSAIGFGYIPTGSGNDLARGLSLPADPEAALAAILHPCAIRRIHSGCVRINGKDRHFAVSTGIGFDAAVCHETFRSKIKPVLNRIGLGKLTYLGIALKQLLLLRPFSLTLVLDDKEPVTFPAVYFTAVMNLKYEGGGFMFCPDATAEDDFLDICLIEKMPKLKILLLLPTAFKGRHVRYKGVHILRCRRASLHAGCPQPVHTDGEAAAVYSSMDVSLSKEKLPFIVG</sequence>
<dbReference type="InterPro" id="IPR050187">
    <property type="entry name" value="Lipid_Phosphate_FormReg"/>
</dbReference>
<dbReference type="SUPFAM" id="SSF111331">
    <property type="entry name" value="NAD kinase/diacylglycerol kinase-like"/>
    <property type="match status" value="1"/>
</dbReference>
<dbReference type="InterPro" id="IPR001206">
    <property type="entry name" value="Diacylglycerol_kinase_cat_dom"/>
</dbReference>
<dbReference type="PANTHER" id="PTHR12358">
    <property type="entry name" value="SPHINGOSINE KINASE"/>
    <property type="match status" value="1"/>
</dbReference>